<dbReference type="PaxDb" id="6239-Y48G10A.2a"/>
<protein>
    <submittedName>
        <fullName evidence="2">E3 ubiquitin-protein ligase UBR7</fullName>
    </submittedName>
</protein>
<evidence type="ECO:0000256" key="1">
    <source>
        <dbReference type="SAM" id="MobiDB-lite"/>
    </source>
</evidence>
<reference evidence="2 3" key="1">
    <citation type="journal article" date="1998" name="Science">
        <title>Genome sequence of the nematode C. elegans: a platform for investigating biology.</title>
        <authorList>
            <consortium name="The C. elegans sequencing consortium"/>
            <person name="Sulson J.E."/>
            <person name="Waterston R."/>
        </authorList>
    </citation>
    <scope>NUCLEOTIDE SEQUENCE [LARGE SCALE GENOMIC DNA]</scope>
    <source>
        <strain evidence="2 3">Bristol N2</strain>
    </source>
</reference>
<dbReference type="Bgee" id="WBGene00013019">
    <property type="expression patterns" value="Expressed in germ line (C elegans) and 4 other cell types or tissues"/>
</dbReference>
<dbReference type="EMBL" id="BX284601">
    <property type="protein sequence ID" value="CAB63371.1"/>
    <property type="molecule type" value="Genomic_DNA"/>
</dbReference>
<dbReference type="GeneID" id="173218"/>
<evidence type="ECO:0007829" key="5">
    <source>
        <dbReference type="PeptideAtlas" id="Q9U284"/>
    </source>
</evidence>
<dbReference type="UCSC" id="Y48G10A.2">
    <property type="organism name" value="c. elegans"/>
</dbReference>
<accession>Q9U284</accession>
<dbReference type="SMR" id="Q9U284"/>
<gene>
    <name evidence="2" type="ORF">CELE_Y48G10A.2</name>
    <name evidence="2 4" type="ORF">Y48G10A.2</name>
</gene>
<dbReference type="DIP" id="DIP-25756N"/>
<dbReference type="eggNOG" id="ENOG502THYE">
    <property type="taxonomic scope" value="Eukaryota"/>
</dbReference>
<keyword evidence="3" id="KW-1185">Reference proteome</keyword>
<dbReference type="RefSeq" id="NP_001252171.1">
    <property type="nucleotide sequence ID" value="NM_001265242.1"/>
</dbReference>
<keyword evidence="5" id="KW-1267">Proteomics identification</keyword>
<evidence type="ECO:0000313" key="3">
    <source>
        <dbReference type="Proteomes" id="UP000001940"/>
    </source>
</evidence>
<dbReference type="PeptideAtlas" id="Q9U284"/>
<dbReference type="InParanoid" id="Q9U284"/>
<dbReference type="FunCoup" id="Q9U284">
    <property type="interactions" value="916"/>
</dbReference>
<evidence type="ECO:0000313" key="2">
    <source>
        <dbReference type="EMBL" id="CAB63371.1"/>
    </source>
</evidence>
<dbReference type="CTD" id="173218"/>
<dbReference type="AlphaFoldDB" id="Q9U284"/>
<dbReference type="Proteomes" id="UP000001940">
    <property type="component" value="Chromosome I"/>
</dbReference>
<dbReference type="HOGENOM" id="CLU_738161_0_0_1"/>
<feature type="region of interest" description="Disordered" evidence="1">
    <location>
        <begin position="1"/>
        <end position="22"/>
    </location>
</feature>
<dbReference type="WormBase" id="Y48G10A.2a">
    <property type="protein sequence ID" value="CE25313"/>
    <property type="gene ID" value="WBGene00013019"/>
</dbReference>
<proteinExistence type="evidence at protein level"/>
<feature type="region of interest" description="Disordered" evidence="1">
    <location>
        <begin position="231"/>
        <end position="256"/>
    </location>
</feature>
<sequence>MMRNSHTIENFERMPDGETSSLPDITNYQESVDENPVEECSAYSDTIATCSMCLQVAPHSQFFACTYPGCGYALKQKESVKSPTLFYRKERVLCGACAFLGDHAHHKAYLLKADKLAFLTASREIGGKLEMDMEEVCRLDKSHPVDNAMIIKSGGHVELEKISVVSFLSQAKTIEEWHSRHCMVNEMLSTIKYNREQGIDYLRKQSEKVMTLLNNAAQEIKSVSRTLPKQLTNQDKPHTSFGRRQHASQKNTEWANEEYSPFSSTCSESSTSTLHMAKALQSVDDEVTGGFGGFGFGFGASAVNKSLKGQIKSENYTSIAVTRLYKMLIRTEPKETALRRAADYLNELTHSKTEKKAVIEYMEKKHSIKWPEHII</sequence>
<dbReference type="PhylomeDB" id="Q9U284"/>
<evidence type="ECO:0000313" key="4">
    <source>
        <dbReference type="WormBase" id="Y48G10A.2a"/>
    </source>
</evidence>
<dbReference type="IntAct" id="Q9U284">
    <property type="interactions" value="1"/>
</dbReference>
<organism evidence="2 3">
    <name type="scientific">Caenorhabditis elegans</name>
    <dbReference type="NCBI Taxonomy" id="6239"/>
    <lineage>
        <taxon>Eukaryota</taxon>
        <taxon>Metazoa</taxon>
        <taxon>Ecdysozoa</taxon>
        <taxon>Nematoda</taxon>
        <taxon>Chromadorea</taxon>
        <taxon>Rhabditida</taxon>
        <taxon>Rhabditina</taxon>
        <taxon>Rhabditomorpha</taxon>
        <taxon>Rhabditoidea</taxon>
        <taxon>Rhabditidae</taxon>
        <taxon>Peloderinae</taxon>
        <taxon>Caenorhabditis</taxon>
    </lineage>
</organism>
<dbReference type="OrthoDB" id="5825836at2759"/>
<dbReference type="AGR" id="WB:WBGene00013019"/>
<dbReference type="ExpressionAtlas" id="Q9U284">
    <property type="expression patterns" value="baseline and differential"/>
</dbReference>
<dbReference type="KEGG" id="cel:CELE_Y48G10A.2"/>
<name>Q9U284_CAEEL</name>